<gene>
    <name evidence="1" type="ORF">ODY93_13180</name>
</gene>
<proteinExistence type="predicted"/>
<dbReference type="Proteomes" id="UP001159075">
    <property type="component" value="Unassembled WGS sequence"/>
</dbReference>
<organism evidence="1 2">
    <name type="scientific">Shewanella xiamenensis</name>
    <dbReference type="NCBI Taxonomy" id="332186"/>
    <lineage>
        <taxon>Bacteria</taxon>
        <taxon>Pseudomonadati</taxon>
        <taxon>Pseudomonadota</taxon>
        <taxon>Gammaproteobacteria</taxon>
        <taxon>Alteromonadales</taxon>
        <taxon>Shewanellaceae</taxon>
        <taxon>Shewanella</taxon>
    </lineage>
</organism>
<name>A0ABT6UFL3_9GAMM</name>
<evidence type="ECO:0000313" key="1">
    <source>
        <dbReference type="EMBL" id="MDI5832525.1"/>
    </source>
</evidence>
<accession>A0ABT6UFL3</accession>
<sequence length="221" mass="25288">MTEHILTDEIGGEPMAQVAYPKGREYLARYQVGTLTATELIGSKPSLETKDDVVRHLIWICVIASANNKIYEETLGFNAVNWDEENTDPYWAIQRWGLHNARLLGSFIQENKMSLPTGPLWQLVQEPYPSVCREAYEFNREVLLDVYDPTVLMMAIKNENTIVIGERHRFVSMGWCLCDNEYGVEGGGTEWVAYDSAKEISRLETQCAKEVLDWMVEIIEC</sequence>
<dbReference type="RefSeq" id="WP_282679490.1">
    <property type="nucleotide sequence ID" value="NZ_CP106875.1"/>
</dbReference>
<dbReference type="EMBL" id="JAOTLW010000013">
    <property type="protein sequence ID" value="MDI5832525.1"/>
    <property type="molecule type" value="Genomic_DNA"/>
</dbReference>
<reference evidence="1 2" key="1">
    <citation type="submission" date="2022-09" db="EMBL/GenBank/DDBJ databases">
        <title>The outer-membrane cytochrome OmcA is essential for infection of Shewanella oneidensis by a zebrafish-associated bacteriophage.</title>
        <authorList>
            <person name="Grenfell A.W."/>
            <person name="Intile P."/>
            <person name="Mcfarlane J."/>
            <person name="Leung D."/>
            <person name="Abdalla K."/>
            <person name="Wold M."/>
            <person name="Kees E."/>
            <person name="Gralnick J."/>
        </authorList>
    </citation>
    <scope>NUCLEOTIDE SEQUENCE [LARGE SCALE GENOMIC DNA]</scope>
    <source>
        <strain evidence="1 2">NF-5</strain>
    </source>
</reference>
<evidence type="ECO:0000313" key="2">
    <source>
        <dbReference type="Proteomes" id="UP001159075"/>
    </source>
</evidence>
<keyword evidence="2" id="KW-1185">Reference proteome</keyword>
<comment type="caution">
    <text evidence="1">The sequence shown here is derived from an EMBL/GenBank/DDBJ whole genome shotgun (WGS) entry which is preliminary data.</text>
</comment>
<protein>
    <submittedName>
        <fullName evidence="1">Uncharacterized protein</fullName>
    </submittedName>
</protein>